<keyword evidence="6" id="KW-0472">Membrane</keyword>
<evidence type="ECO:0000256" key="2">
    <source>
        <dbReference type="ARBA" id="ARBA00007400"/>
    </source>
</evidence>
<evidence type="ECO:0000313" key="8">
    <source>
        <dbReference type="EMBL" id="THI34672.1"/>
    </source>
</evidence>
<keyword evidence="3" id="KW-1003">Cell membrane</keyword>
<name>A0A4S4YT80_KLEPN</name>
<keyword evidence="8" id="KW-0012">Acyltransferase</keyword>
<sequence length="335" mass="39159">MRETWVDYAKGIGIILVVFGHANRGLYSSGIYISPEIYHYLDNVIYSFHMPLFFFLSGLFFVSSIKNRSKKVFLWSKFKNVIYPYAVWSLIQGGVEVFFSKYTNAKTSISDVLLFPLYPRAQFWFLYALFMIFIICAIIYHKKYFLKLLPVFFLVSFVVYVCSGDFGNGFHFNYVSQNAVFFFLGCMFSKYYQILMKIMSNKSFAVLTCLFVLMEYLYFIQYGNNYLPLNLYTALIAFISIAWVSNTSILLSGYNFRWLENIGKLSLIIYLVHILAASGTRIILSKIFHVESWLIHVLLGTFIGVTAPLIFYKLVVRYRLNFIFEYPSHKKITIV</sequence>
<comment type="similarity">
    <text evidence="2">Belongs to the acyltransferase 3 family.</text>
</comment>
<evidence type="ECO:0000256" key="6">
    <source>
        <dbReference type="ARBA" id="ARBA00023136"/>
    </source>
</evidence>
<dbReference type="AlphaFoldDB" id="A0A4S4YT80"/>
<dbReference type="EMBL" id="SSUJ01000001">
    <property type="protein sequence ID" value="THI34672.1"/>
    <property type="molecule type" value="Genomic_DNA"/>
</dbReference>
<protein>
    <submittedName>
        <fullName evidence="8">Acyltransferase</fullName>
    </submittedName>
</protein>
<comment type="subcellular location">
    <subcellularLocation>
        <location evidence="1">Cell membrane</location>
        <topology evidence="1">Multi-pass membrane protein</topology>
    </subcellularLocation>
</comment>
<evidence type="ECO:0000313" key="9">
    <source>
        <dbReference type="Proteomes" id="UP000304895"/>
    </source>
</evidence>
<dbReference type="Proteomes" id="UP000304895">
    <property type="component" value="Unassembled WGS sequence"/>
</dbReference>
<dbReference type="PANTHER" id="PTHR40074:SF2">
    <property type="entry name" value="O-ACETYLTRANSFERASE WECH"/>
    <property type="match status" value="1"/>
</dbReference>
<evidence type="ECO:0000256" key="4">
    <source>
        <dbReference type="ARBA" id="ARBA00022692"/>
    </source>
</evidence>
<evidence type="ECO:0000259" key="7">
    <source>
        <dbReference type="Pfam" id="PF01757"/>
    </source>
</evidence>
<organism evidence="8 9">
    <name type="scientific">Klebsiella pneumoniae subsp. pneumoniae</name>
    <dbReference type="NCBI Taxonomy" id="72407"/>
    <lineage>
        <taxon>Bacteria</taxon>
        <taxon>Pseudomonadati</taxon>
        <taxon>Pseudomonadota</taxon>
        <taxon>Gammaproteobacteria</taxon>
        <taxon>Enterobacterales</taxon>
        <taxon>Enterobacteriaceae</taxon>
        <taxon>Klebsiella/Raoultella group</taxon>
        <taxon>Klebsiella</taxon>
        <taxon>Klebsiella pneumoniae complex</taxon>
    </lineage>
</organism>
<gene>
    <name evidence="8" type="ORF">E9161_02615</name>
</gene>
<dbReference type="PANTHER" id="PTHR40074">
    <property type="entry name" value="O-ACETYLTRANSFERASE WECH"/>
    <property type="match status" value="1"/>
</dbReference>
<accession>A0A4S4YT80</accession>
<dbReference type="GO" id="GO:0016413">
    <property type="term" value="F:O-acetyltransferase activity"/>
    <property type="evidence" value="ECO:0007669"/>
    <property type="project" value="TreeGrafter"/>
</dbReference>
<dbReference type="GO" id="GO:0009246">
    <property type="term" value="P:enterobacterial common antigen biosynthetic process"/>
    <property type="evidence" value="ECO:0007669"/>
    <property type="project" value="TreeGrafter"/>
</dbReference>
<evidence type="ECO:0000256" key="1">
    <source>
        <dbReference type="ARBA" id="ARBA00004651"/>
    </source>
</evidence>
<evidence type="ECO:0000256" key="3">
    <source>
        <dbReference type="ARBA" id="ARBA00022475"/>
    </source>
</evidence>
<keyword evidence="5" id="KW-1133">Transmembrane helix</keyword>
<dbReference type="Pfam" id="PF01757">
    <property type="entry name" value="Acyl_transf_3"/>
    <property type="match status" value="1"/>
</dbReference>
<dbReference type="GO" id="GO:0005886">
    <property type="term" value="C:plasma membrane"/>
    <property type="evidence" value="ECO:0007669"/>
    <property type="project" value="UniProtKB-SubCell"/>
</dbReference>
<feature type="domain" description="Acyltransferase 3" evidence="7">
    <location>
        <begin position="4"/>
        <end position="312"/>
    </location>
</feature>
<proteinExistence type="inferred from homology"/>
<keyword evidence="8" id="KW-0808">Transferase</keyword>
<dbReference type="InterPro" id="IPR002656">
    <property type="entry name" value="Acyl_transf_3_dom"/>
</dbReference>
<dbReference type="RefSeq" id="WP_039819538.1">
    <property type="nucleotide sequence ID" value="NZ_CP012745.1"/>
</dbReference>
<keyword evidence="4" id="KW-0812">Transmembrane</keyword>
<comment type="caution">
    <text evidence="8">The sequence shown here is derived from an EMBL/GenBank/DDBJ whole genome shotgun (WGS) entry which is preliminary data.</text>
</comment>
<evidence type="ECO:0000256" key="5">
    <source>
        <dbReference type="ARBA" id="ARBA00022989"/>
    </source>
</evidence>
<reference evidence="8 9" key="1">
    <citation type="submission" date="2019-04" db="EMBL/GenBank/DDBJ databases">
        <authorList>
            <person name="Fouts D."/>
            <person name="Sutton G."/>
            <person name="Singh I."/>
            <person name="Nguyen K."/>
        </authorList>
    </citation>
    <scope>NUCLEOTIDE SEQUENCE [LARGE SCALE GENOMIC DNA]</scope>
    <source>
        <strain evidence="8 9">55</strain>
    </source>
</reference>